<accession>A0ABW0FVV1</accession>
<protein>
    <submittedName>
        <fullName evidence="2">Alpha/beta fold hydrolase</fullName>
    </submittedName>
</protein>
<dbReference type="InterPro" id="IPR029058">
    <property type="entry name" value="AB_hydrolase_fold"/>
</dbReference>
<dbReference type="EMBL" id="JBHSLF010000020">
    <property type="protein sequence ID" value="MFC5344408.1"/>
    <property type="molecule type" value="Genomic_DNA"/>
</dbReference>
<dbReference type="RefSeq" id="WP_374037029.1">
    <property type="nucleotide sequence ID" value="NZ_CP169082.1"/>
</dbReference>
<dbReference type="SUPFAM" id="SSF53474">
    <property type="entry name" value="alpha/beta-Hydrolases"/>
    <property type="match status" value="1"/>
</dbReference>
<dbReference type="Proteomes" id="UP001596152">
    <property type="component" value="Unassembled WGS sequence"/>
</dbReference>
<evidence type="ECO:0000313" key="3">
    <source>
        <dbReference type="Proteomes" id="UP001596152"/>
    </source>
</evidence>
<reference evidence="3" key="1">
    <citation type="journal article" date="2019" name="Int. J. Syst. Evol. Microbiol.">
        <title>The Global Catalogue of Microorganisms (GCM) 10K type strain sequencing project: providing services to taxonomists for standard genome sequencing and annotation.</title>
        <authorList>
            <consortium name="The Broad Institute Genomics Platform"/>
            <consortium name="The Broad Institute Genome Sequencing Center for Infectious Disease"/>
            <person name="Wu L."/>
            <person name="Ma J."/>
        </authorList>
    </citation>
    <scope>NUCLEOTIDE SEQUENCE [LARGE SCALE GENOMIC DNA]</scope>
    <source>
        <strain evidence="3">JCM 12125</strain>
    </source>
</reference>
<dbReference type="Pfam" id="PF00561">
    <property type="entry name" value="Abhydrolase_1"/>
    <property type="match status" value="1"/>
</dbReference>
<comment type="caution">
    <text evidence="2">The sequence shown here is derived from an EMBL/GenBank/DDBJ whole genome shotgun (WGS) entry which is preliminary data.</text>
</comment>
<dbReference type="PANTHER" id="PTHR43433">
    <property type="entry name" value="HYDROLASE, ALPHA/BETA FOLD FAMILY PROTEIN"/>
    <property type="match status" value="1"/>
</dbReference>
<keyword evidence="3" id="KW-1185">Reference proteome</keyword>
<dbReference type="Gene3D" id="3.40.50.1820">
    <property type="entry name" value="alpha/beta hydrolase"/>
    <property type="match status" value="1"/>
</dbReference>
<evidence type="ECO:0000259" key="1">
    <source>
        <dbReference type="Pfam" id="PF00561"/>
    </source>
</evidence>
<name>A0ABW0FVV1_9CAUL</name>
<proteinExistence type="predicted"/>
<dbReference type="PANTHER" id="PTHR43433:SF5">
    <property type="entry name" value="AB HYDROLASE-1 DOMAIN-CONTAINING PROTEIN"/>
    <property type="match status" value="1"/>
</dbReference>
<organism evidence="2 3">
    <name type="scientific">Brevundimonas staleyi</name>
    <dbReference type="NCBI Taxonomy" id="74326"/>
    <lineage>
        <taxon>Bacteria</taxon>
        <taxon>Pseudomonadati</taxon>
        <taxon>Pseudomonadota</taxon>
        <taxon>Alphaproteobacteria</taxon>
        <taxon>Caulobacterales</taxon>
        <taxon>Caulobacteraceae</taxon>
        <taxon>Brevundimonas</taxon>
    </lineage>
</organism>
<dbReference type="PRINTS" id="PR00111">
    <property type="entry name" value="ABHYDROLASE"/>
</dbReference>
<gene>
    <name evidence="2" type="ORF">ACFPIE_10805</name>
</gene>
<feature type="domain" description="AB hydrolase-1" evidence="1">
    <location>
        <begin position="47"/>
        <end position="270"/>
    </location>
</feature>
<evidence type="ECO:0000313" key="2">
    <source>
        <dbReference type="EMBL" id="MFC5344408.1"/>
    </source>
</evidence>
<dbReference type="InterPro" id="IPR000073">
    <property type="entry name" value="AB_hydrolase_1"/>
</dbReference>
<sequence>MELTPIEASQNVHGNARLGARGRKTGMPFITSNGTRIHWDQGGQGTPILLIMGHRYSSAMWYPLKEALGDRYRLIWFDNQGTGQSEARRRTSVADMASDARSVLDAAGVDTAHIYGVSMGGGIALEFGIQYPERCRSLLLGCTMAKTADIPKRPGWLITLTYRLMPLLKALAPNKFKHGYGDAAPDDRIARDMAMAAKDPFELKGVMAQGHAISGYSVDPADVAAIKTPSLVLHGTQDLLVPYEQGVKLSQMIPNARLVTFQDIGHNYFIGAGEQANAAADAFMQEVEAAR</sequence>
<dbReference type="InterPro" id="IPR050471">
    <property type="entry name" value="AB_hydrolase"/>
</dbReference>
<dbReference type="GO" id="GO:0016787">
    <property type="term" value="F:hydrolase activity"/>
    <property type="evidence" value="ECO:0007669"/>
    <property type="project" value="UniProtKB-KW"/>
</dbReference>
<keyword evidence="2" id="KW-0378">Hydrolase</keyword>